<name>A0A179G9L4_PURLI</name>
<reference evidence="2 8" key="5">
    <citation type="journal article" date="2024" name="Microbiol. Resour. Announc.">
        <title>Genome annotations for the ascomycete fungi Trichoderma harzianum, Trichoderma aggressivum, and Purpureocillium lilacinum.</title>
        <authorList>
            <person name="Beijen E.P.W."/>
            <person name="Ohm R.A."/>
        </authorList>
    </citation>
    <scope>NUCLEOTIDE SEQUENCE [LARGE SCALE GENOMIC DNA]</scope>
    <source>
        <strain evidence="2 8">CBS 150709</strain>
    </source>
</reference>
<evidence type="ECO:0000256" key="1">
    <source>
        <dbReference type="SAM" id="SignalP"/>
    </source>
</evidence>
<accession>A0A179G9L4</accession>
<protein>
    <recommendedName>
        <fullName evidence="9">Small secreted protein</fullName>
    </recommendedName>
</protein>
<feature type="chain" id="PRO_5010455987" description="Small secreted protein" evidence="1">
    <location>
        <begin position="20"/>
        <end position="147"/>
    </location>
</feature>
<evidence type="ECO:0008006" key="9">
    <source>
        <dbReference type="Google" id="ProtNLM"/>
    </source>
</evidence>
<dbReference type="EMBL" id="LSBI01000008">
    <property type="protein sequence ID" value="OAQ82613.1"/>
    <property type="molecule type" value="Genomic_DNA"/>
</dbReference>
<keyword evidence="1" id="KW-0732">Signal</keyword>
<evidence type="ECO:0000313" key="5">
    <source>
        <dbReference type="EMBL" id="PWI72593.1"/>
    </source>
</evidence>
<reference evidence="5" key="1">
    <citation type="submission" date="2015-05" db="EMBL/GenBank/DDBJ databases">
        <authorList>
            <person name="Wang D.B."/>
            <person name="Wang M."/>
        </authorList>
    </citation>
    <scope>NUCLEOTIDE SEQUENCE</scope>
    <source>
        <strain evidence="5">36-1</strain>
    </source>
</reference>
<organism evidence="3 6">
    <name type="scientific">Purpureocillium lilacinum</name>
    <name type="common">Paecilomyces lilacinus</name>
    <dbReference type="NCBI Taxonomy" id="33203"/>
    <lineage>
        <taxon>Eukaryota</taxon>
        <taxon>Fungi</taxon>
        <taxon>Dikarya</taxon>
        <taxon>Ascomycota</taxon>
        <taxon>Pezizomycotina</taxon>
        <taxon>Sordariomycetes</taxon>
        <taxon>Hypocreomycetidae</taxon>
        <taxon>Hypocreales</taxon>
        <taxon>Ophiocordycipitaceae</taxon>
        <taxon>Purpureocillium</taxon>
    </lineage>
</organism>
<reference evidence="3 6" key="3">
    <citation type="submission" date="2016-01" db="EMBL/GenBank/DDBJ databases">
        <title>Biosynthesis of antibiotic leucinostatins and their inhibition on Phytophthora in bio-control Purpureocillium lilacinum.</title>
        <authorList>
            <person name="Wang G."/>
            <person name="Liu Z."/>
            <person name="Lin R."/>
            <person name="Li E."/>
            <person name="Mao Z."/>
            <person name="Ling J."/>
            <person name="Yin W."/>
            <person name="Xie B."/>
        </authorList>
    </citation>
    <scope>NUCLEOTIDE SEQUENCE [LARGE SCALE GENOMIC DNA]</scope>
    <source>
        <strain evidence="3">PLBJ-1</strain>
        <strain evidence="4">PLFJ-1</strain>
    </source>
</reference>
<dbReference type="Proteomes" id="UP001287286">
    <property type="component" value="Unassembled WGS sequence"/>
</dbReference>
<comment type="caution">
    <text evidence="3">The sequence shown here is derived from an EMBL/GenBank/DDBJ whole genome shotgun (WGS) entry which is preliminary data.</text>
</comment>
<evidence type="ECO:0000313" key="8">
    <source>
        <dbReference type="Proteomes" id="UP001287286"/>
    </source>
</evidence>
<reference evidence="2" key="4">
    <citation type="submission" date="2023-11" db="EMBL/GenBank/DDBJ databases">
        <authorList>
            <person name="Beijen E."/>
            <person name="Ohm R.A."/>
        </authorList>
    </citation>
    <scope>NUCLEOTIDE SEQUENCE</scope>
    <source>
        <strain evidence="2">CBS 150709</strain>
    </source>
</reference>
<dbReference type="OMA" id="WPAYTDV"/>
<dbReference type="EMBL" id="LSBH01000009">
    <property type="protein sequence ID" value="OAQ74506.1"/>
    <property type="molecule type" value="Genomic_DNA"/>
</dbReference>
<keyword evidence="8" id="KW-1185">Reference proteome</keyword>
<evidence type="ECO:0000313" key="7">
    <source>
        <dbReference type="Proteomes" id="UP000245956"/>
    </source>
</evidence>
<dbReference type="EMBL" id="LCWV01000006">
    <property type="protein sequence ID" value="PWI72593.1"/>
    <property type="molecule type" value="Genomic_DNA"/>
</dbReference>
<evidence type="ECO:0000313" key="4">
    <source>
        <dbReference type="EMBL" id="OAQ82613.1"/>
    </source>
</evidence>
<proteinExistence type="predicted"/>
<sequence length="147" mass="15643">MQLTQTLVAALMAASSALAAPAPATKSMKASGAEWTIEKMKRVCASDDSSCTWTFGINPHTGTTTECKYVVTQAHASRANPGAPGNCGDYTITSGWSGQFGEGQGFTTLSVVDNKNRLIVWPAYRDVQVQEGKVVEPDQSYPAQKLP</sequence>
<dbReference type="RefSeq" id="XP_018175241.1">
    <property type="nucleotide sequence ID" value="XM_018325489.1"/>
</dbReference>
<dbReference type="KEGG" id="plj:28890538"/>
<dbReference type="Proteomes" id="UP000245956">
    <property type="component" value="Unassembled WGS sequence"/>
</dbReference>
<reference evidence="5 7" key="2">
    <citation type="journal article" date="2016" name="Front. Microbiol.">
        <title>Genome and transcriptome sequences reveal the specific parasitism of the nematophagous Purpureocillium lilacinum 36-1.</title>
        <authorList>
            <person name="Xie J."/>
            <person name="Li S."/>
            <person name="Mo C."/>
            <person name="Xiao X."/>
            <person name="Peng D."/>
            <person name="Wang G."/>
            <person name="Xiao Y."/>
        </authorList>
    </citation>
    <scope>NUCLEOTIDE SEQUENCE [LARGE SCALE GENOMIC DNA]</scope>
    <source>
        <strain evidence="5 7">36-1</strain>
    </source>
</reference>
<dbReference type="Proteomes" id="UP000078240">
    <property type="component" value="Unassembled WGS sequence"/>
</dbReference>
<dbReference type="OrthoDB" id="5352317at2759"/>
<gene>
    <name evidence="5" type="ORF">PCL_11216</name>
    <name evidence="2" type="ORF">Purlil1_10156</name>
    <name evidence="3" type="ORF">VFPBJ_09801</name>
    <name evidence="4" type="ORF">VFPFJ_08416</name>
</gene>
<dbReference type="Proteomes" id="UP000078340">
    <property type="component" value="Unassembled WGS sequence"/>
</dbReference>
<evidence type="ECO:0000313" key="3">
    <source>
        <dbReference type="EMBL" id="OAQ74506.1"/>
    </source>
</evidence>
<evidence type="ECO:0000313" key="2">
    <source>
        <dbReference type="EMBL" id="KAK4084750.1"/>
    </source>
</evidence>
<evidence type="ECO:0000313" key="6">
    <source>
        <dbReference type="Proteomes" id="UP000078240"/>
    </source>
</evidence>
<dbReference type="EMBL" id="JAWRVI010000050">
    <property type="protein sequence ID" value="KAK4084750.1"/>
    <property type="molecule type" value="Genomic_DNA"/>
</dbReference>
<dbReference type="GeneID" id="28890538"/>
<feature type="signal peptide" evidence="1">
    <location>
        <begin position="1"/>
        <end position="19"/>
    </location>
</feature>
<dbReference type="AlphaFoldDB" id="A0A179G9L4"/>